<keyword evidence="1" id="KW-1133">Transmembrane helix</keyword>
<feature type="transmembrane region" description="Helical" evidence="1">
    <location>
        <begin position="362"/>
        <end position="379"/>
    </location>
</feature>
<feature type="transmembrane region" description="Helical" evidence="1">
    <location>
        <begin position="162"/>
        <end position="180"/>
    </location>
</feature>
<dbReference type="InterPro" id="IPR048243">
    <property type="entry name" value="AftB-like"/>
</dbReference>
<gene>
    <name evidence="3" type="primary">zomB</name>
    <name evidence="3" type="ORF">QP029_03210</name>
</gene>
<evidence type="ECO:0000313" key="4">
    <source>
        <dbReference type="Proteomes" id="UP001238805"/>
    </source>
</evidence>
<keyword evidence="4" id="KW-1185">Reference proteome</keyword>
<keyword evidence="3" id="KW-0282">Flagellum</keyword>
<feature type="transmembrane region" description="Helical" evidence="1">
    <location>
        <begin position="238"/>
        <end position="254"/>
    </location>
</feature>
<evidence type="ECO:0000256" key="1">
    <source>
        <dbReference type="SAM" id="Phobius"/>
    </source>
</evidence>
<dbReference type="InterPro" id="IPR058983">
    <property type="entry name" value="AftB_C"/>
</dbReference>
<keyword evidence="3" id="KW-0966">Cell projection</keyword>
<feature type="transmembrane region" description="Helical" evidence="1">
    <location>
        <begin position="21"/>
        <end position="43"/>
    </location>
</feature>
<feature type="transmembrane region" description="Helical" evidence="1">
    <location>
        <begin position="332"/>
        <end position="350"/>
    </location>
</feature>
<dbReference type="RefSeq" id="WP_284875428.1">
    <property type="nucleotide sequence ID" value="NZ_CP126970.1"/>
</dbReference>
<accession>A0ABY8VRN7</accession>
<keyword evidence="3" id="KW-0969">Cilium</keyword>
<keyword evidence="1" id="KW-0812">Transmembrane</keyword>
<dbReference type="NCBIfam" id="NF041480">
    <property type="entry name" value="flag_mot_ctl_ZomB"/>
    <property type="match status" value="1"/>
</dbReference>
<evidence type="ECO:0000259" key="2">
    <source>
        <dbReference type="Pfam" id="PF26371"/>
    </source>
</evidence>
<protein>
    <submittedName>
        <fullName evidence="3">Flagellar motor control protein ZomB</fullName>
    </submittedName>
</protein>
<organism evidence="3 4">
    <name type="scientific">Corynebacterium suedekumii</name>
    <dbReference type="NCBI Taxonomy" id="3049801"/>
    <lineage>
        <taxon>Bacteria</taxon>
        <taxon>Bacillati</taxon>
        <taxon>Actinomycetota</taxon>
        <taxon>Actinomycetes</taxon>
        <taxon>Mycobacteriales</taxon>
        <taxon>Corynebacteriaceae</taxon>
        <taxon>Corynebacterium</taxon>
    </lineage>
</organism>
<feature type="transmembrane region" description="Helical" evidence="1">
    <location>
        <begin position="192"/>
        <end position="210"/>
    </location>
</feature>
<dbReference type="Pfam" id="PF26371">
    <property type="entry name" value="AftB_C"/>
    <property type="match status" value="1"/>
</dbReference>
<keyword evidence="1" id="KW-0472">Membrane</keyword>
<dbReference type="Proteomes" id="UP001238805">
    <property type="component" value="Chromosome"/>
</dbReference>
<feature type="transmembrane region" description="Helical" evidence="1">
    <location>
        <begin position="105"/>
        <end position="124"/>
    </location>
</feature>
<dbReference type="EMBL" id="CP126970">
    <property type="protein sequence ID" value="WIM70848.1"/>
    <property type="molecule type" value="Genomic_DNA"/>
</dbReference>
<name>A0ABY8VRN7_9CORY</name>
<evidence type="ECO:0000313" key="3">
    <source>
        <dbReference type="EMBL" id="WIM70848.1"/>
    </source>
</evidence>
<sequence>MTTAVREGGRRAGSTRSATRASRVSVTALTGGVSAIILGVLAFTGGWTRRWISDDGLIVLRTVRNLLAGNGPVFNAGERVEANTSTLWQYLIYLVALVTDARLEIIAMWLALILTTIALAAAAWGTTLLHRRHRALVLLPVGGLVYLALPPARDFATSGLEWGLSVCWIAVMWLLLMTWAQPARPVGRHQAGGDRDLIVYGVAAWAGLSWLVRPELALYGGLVGLLLLFAARSWRVRGLILAAALPIPAAYQIFRMGYYGLITPHTAVAKSAGDAQWAEGWDYLRDLADPYHLWVALALVLAVAAVMLWRLSVSDAPPAASADDRSPLRTPAVGVVLILLAGTLHLLYVLRVGGDFMHGRMLLLPIFALLLPLAVVPVIDLTHPRRIFDVLLGAGVVAVSWWGIATVIDGHELDWETEYEGDLGIVDERDFWAYATFREQGDPPLVAEDFRSALAMNDYVDTATRTVDEDAALMYQFRLDQESYSWGISPRPAEPPAEDPSGLSQLPPTVYHLNLGMTSMNAPLELRVLDTVGLTTPLAARQPRDPDARVGHDKWLPFDWQAADTATALEDLPPWYDSDAVAKARQALQTPEMAELFATYRAPMTMSRFLDNLAFSLTAGRTLEFSLDADEVIEDFGPTDPATPVAWPMNINAEPRR</sequence>
<feature type="transmembrane region" description="Helical" evidence="1">
    <location>
        <begin position="291"/>
        <end position="311"/>
    </location>
</feature>
<proteinExistence type="predicted"/>
<feature type="transmembrane region" description="Helical" evidence="1">
    <location>
        <begin position="136"/>
        <end position="156"/>
    </location>
</feature>
<reference evidence="3 4" key="1">
    <citation type="submission" date="2023-05" db="EMBL/GenBank/DDBJ databases">
        <title>Corynebacterium suedekumii sp. nov. and Corynebacterium breve sp. nov. isolated from raw cow's milk.</title>
        <authorList>
            <person name="Baer M.K."/>
            <person name="Mehl L."/>
            <person name="Hellmuth R."/>
            <person name="Marke G."/>
            <person name="Lipski A."/>
        </authorList>
    </citation>
    <scope>NUCLEOTIDE SEQUENCE [LARGE SCALE GENOMIC DNA]</scope>
    <source>
        <strain evidence="3 4">LM112</strain>
    </source>
</reference>
<feature type="domain" description="Terminal beta-(1-&gt;2)-arabinofuranosyltransferase C-terminal" evidence="2">
    <location>
        <begin position="455"/>
        <end position="633"/>
    </location>
</feature>